<name>A0A2R5GCH5_9STRA</name>
<dbReference type="InterPro" id="IPR003609">
    <property type="entry name" value="Pan_app"/>
</dbReference>
<dbReference type="GO" id="GO:0004065">
    <property type="term" value="F:arylsulfatase activity"/>
    <property type="evidence" value="ECO:0007669"/>
    <property type="project" value="TreeGrafter"/>
</dbReference>
<organism evidence="8 9">
    <name type="scientific">Hondaea fermentalgiana</name>
    <dbReference type="NCBI Taxonomy" id="2315210"/>
    <lineage>
        <taxon>Eukaryota</taxon>
        <taxon>Sar</taxon>
        <taxon>Stramenopiles</taxon>
        <taxon>Bigyra</taxon>
        <taxon>Labyrinthulomycetes</taxon>
        <taxon>Thraustochytrida</taxon>
        <taxon>Thraustochytriidae</taxon>
        <taxon>Hondaea</taxon>
    </lineage>
</organism>
<dbReference type="SUPFAM" id="SSF53649">
    <property type="entry name" value="Alkaline phosphatase-like"/>
    <property type="match status" value="1"/>
</dbReference>
<feature type="domain" description="Sulfatase N-terminal" evidence="7">
    <location>
        <begin position="13"/>
        <end position="400"/>
    </location>
</feature>
<feature type="compositionally biased region" description="Pro residues" evidence="5">
    <location>
        <begin position="524"/>
        <end position="548"/>
    </location>
</feature>
<dbReference type="InterPro" id="IPR024607">
    <property type="entry name" value="Sulfatase_CS"/>
</dbReference>
<evidence type="ECO:0000259" key="6">
    <source>
        <dbReference type="Pfam" id="PF00024"/>
    </source>
</evidence>
<evidence type="ECO:0000313" key="8">
    <source>
        <dbReference type="EMBL" id="GBG28662.1"/>
    </source>
</evidence>
<dbReference type="AlphaFoldDB" id="A0A2R5GCH5"/>
<dbReference type="EMBL" id="BEYU01000046">
    <property type="protein sequence ID" value="GBG28662.1"/>
    <property type="molecule type" value="Genomic_DNA"/>
</dbReference>
<accession>A0A2R5GCH5</accession>
<feature type="domain" description="Apple" evidence="6">
    <location>
        <begin position="578"/>
        <end position="622"/>
    </location>
</feature>
<dbReference type="Pfam" id="PF00024">
    <property type="entry name" value="PAN_1"/>
    <property type="match status" value="2"/>
</dbReference>
<evidence type="ECO:0000256" key="4">
    <source>
        <dbReference type="ARBA" id="ARBA00022837"/>
    </source>
</evidence>
<evidence type="ECO:0000256" key="5">
    <source>
        <dbReference type="SAM" id="MobiDB-lite"/>
    </source>
</evidence>
<dbReference type="Pfam" id="PF00884">
    <property type="entry name" value="Sulfatase"/>
    <property type="match status" value="1"/>
</dbReference>
<keyword evidence="4" id="KW-0106">Calcium</keyword>
<dbReference type="InterPro" id="IPR000917">
    <property type="entry name" value="Sulfatase_N"/>
</dbReference>
<feature type="region of interest" description="Disordered" evidence="5">
    <location>
        <begin position="519"/>
        <end position="550"/>
    </location>
</feature>
<dbReference type="PANTHER" id="PTHR42693:SF53">
    <property type="entry name" value="ENDO-4-O-SULFATASE"/>
    <property type="match status" value="1"/>
</dbReference>
<evidence type="ECO:0000256" key="2">
    <source>
        <dbReference type="ARBA" id="ARBA00022723"/>
    </source>
</evidence>
<reference evidence="8 9" key="1">
    <citation type="submission" date="2017-12" db="EMBL/GenBank/DDBJ databases">
        <title>Sequencing, de novo assembly and annotation of complete genome of a new Thraustochytrid species, strain FCC1311.</title>
        <authorList>
            <person name="Sedici K."/>
            <person name="Godart F."/>
            <person name="Aiese Cigliano R."/>
            <person name="Sanseverino W."/>
            <person name="Barakat M."/>
            <person name="Ortet P."/>
            <person name="Marechal E."/>
            <person name="Cagnac O."/>
            <person name="Amato A."/>
        </authorList>
    </citation>
    <scope>NUCLEOTIDE SEQUENCE [LARGE SCALE GENOMIC DNA]</scope>
</reference>
<keyword evidence="2" id="KW-0479">Metal-binding</keyword>
<protein>
    <submittedName>
        <fullName evidence="8">Arylsulfatase</fullName>
    </submittedName>
</protein>
<feature type="domain" description="Apple" evidence="6">
    <location>
        <begin position="662"/>
        <end position="696"/>
    </location>
</feature>
<evidence type="ECO:0000259" key="7">
    <source>
        <dbReference type="Pfam" id="PF00884"/>
    </source>
</evidence>
<dbReference type="PANTHER" id="PTHR42693">
    <property type="entry name" value="ARYLSULFATASE FAMILY MEMBER"/>
    <property type="match status" value="1"/>
</dbReference>
<comment type="caution">
    <text evidence="8">The sequence shown here is derived from an EMBL/GenBank/DDBJ whole genome shotgun (WGS) entry which is preliminary data.</text>
</comment>
<dbReference type="InterPro" id="IPR017850">
    <property type="entry name" value="Alkaline_phosphatase_core_sf"/>
</dbReference>
<comment type="similarity">
    <text evidence="1">Belongs to the sulfatase family.</text>
</comment>
<evidence type="ECO:0000313" key="9">
    <source>
        <dbReference type="Proteomes" id="UP000241890"/>
    </source>
</evidence>
<dbReference type="InParanoid" id="A0A2R5GCH5"/>
<evidence type="ECO:0000256" key="1">
    <source>
        <dbReference type="ARBA" id="ARBA00008779"/>
    </source>
</evidence>
<gene>
    <name evidence="8" type="ORF">FCC1311_048832</name>
</gene>
<evidence type="ECO:0000256" key="3">
    <source>
        <dbReference type="ARBA" id="ARBA00022801"/>
    </source>
</evidence>
<sequence>MLTSLQACHASKPNIILYLADDLGIGEVNQQSPQWAVYDDVDFDTTIEEDKIIYTPQLERLAREGVRMTRSYTSSPVCGPARYALLTGTPTGASEMRGNNLIPGNEFPLPADQATLPRMLKEQGYWTMAVGKYGLGTEDSVGAPWKQGFDQFYGFLTHAEAHRVFPSSLWKADDGEYEQIAFTQNEKASEARCTCEFGSSDCELDPFTGLLQNSKRCDNANMLFRHQAMEYIDTHMEMRPDQPFFLYYACIATHNGFYNPTGSAKRLQTSPVSTYGRYTDLVNQGMSTGRVGHLAAITHEMDANVGVLLDALERHGIRDDTIFVFSSDNGPHVSLGTDSSYSTDTFKSTMNLKGHKREIYEGGIRAPTIISWPKHLAEGSVSQVPHVHYDLVLTLAGLIGLEDDDVALEPFQNLGAASFHNSLLDGSDASSRSWMHAEICTSNRVDSSKGCDFAFFDMRNSDRTLKLVRDAYTYKLFDLGQDPKEEEDLRLIEPDTYASTLGFFSDGRFRTNYCKYSSRECQEPTPPPTLAPTPHPTAPTRAPNPTPAPTFLFIRVPNSDPYGIRENYAAENRRCAASPSAVTEAETPKDCFDACAEADTCKVFDFAPSTQKCRLFANTCSETDVDASGIDVYDFDSVLTGFASPKRRCKLRKGLLRRFKAERGDCLRACADDDRCEHFSYQTQRRKCFLFRACAEQSRRGFELYAMADLLP</sequence>
<dbReference type="InterPro" id="IPR050738">
    <property type="entry name" value="Sulfatase"/>
</dbReference>
<dbReference type="GO" id="GO:0046872">
    <property type="term" value="F:metal ion binding"/>
    <property type="evidence" value="ECO:0007669"/>
    <property type="project" value="UniProtKB-KW"/>
</dbReference>
<dbReference type="PROSITE" id="PS00523">
    <property type="entry name" value="SULFATASE_1"/>
    <property type="match status" value="1"/>
</dbReference>
<dbReference type="OrthoDB" id="408574at2759"/>
<dbReference type="Proteomes" id="UP000241890">
    <property type="component" value="Unassembled WGS sequence"/>
</dbReference>
<dbReference type="Gene3D" id="3.40.720.10">
    <property type="entry name" value="Alkaline Phosphatase, subunit A"/>
    <property type="match status" value="1"/>
</dbReference>
<keyword evidence="9" id="KW-1185">Reference proteome</keyword>
<proteinExistence type="inferred from homology"/>
<keyword evidence="3" id="KW-0378">Hydrolase</keyword>